<dbReference type="PANTHER" id="PTHR24299">
    <property type="entry name" value="CYTOCHROME P450 FAMILY 1"/>
    <property type="match status" value="1"/>
</dbReference>
<feature type="compositionally biased region" description="Basic residues" evidence="3">
    <location>
        <begin position="437"/>
        <end position="451"/>
    </location>
</feature>
<sequence length="529" mass="57342">MDVNDVLLLASAVVLGLVWWRRCSKTGGVDGLPPGPPGWPVVGNLFQVILQRRPFMYVVRDLREKYGPIFTMRMGQRTLVIVTDADLIHDALVKQGPMFASRPADSPIRLLFSVGKCTVNSAPYGPLWRALRRNFVAEIVSPQRGQGLLVDPGVGHGQPPPPDTRRARQDRRRPHDGQLPPHHLQHPHLHLLRRQDPRRAHRGDRGGAQGRDDDLPAQAPGLPAAPHAALPEGARRGQEPAPAAARLPAAAGARAAGVPPDRRQRVQGGRGGEQGDRRRGDDEPARGGVRGLAVRPGAAGQREAARRGGAGHALLRGDERRHRHQRHRAGVGHDAPHPRPSGAGEGLRRGRRQGRQDRPDHRGRRRGLALPAGGGEGDVPAAPAEPLRPLARGDAGHRAGRVPGAGGRERGVLHGVGDGEPGDVAGPGRVAAGAVPRGRRGPRHRHHRHPRAPHDALRRRPPHLPRRHARCAPHPAHARQHDPRAPVDSPRRRGAARPHRDLRLHRRHEELAPGRHRRAQPAAAGGRAL</sequence>
<evidence type="ECO:0000256" key="1">
    <source>
        <dbReference type="ARBA" id="ARBA00022692"/>
    </source>
</evidence>
<feature type="compositionally biased region" description="Basic residues" evidence="3">
    <location>
        <begin position="492"/>
        <end position="506"/>
    </location>
</feature>
<feature type="compositionally biased region" description="Basic residues" evidence="3">
    <location>
        <begin position="183"/>
        <end position="192"/>
    </location>
</feature>
<reference evidence="4" key="2">
    <citation type="submission" date="2020-03" db="EMBL/GenBank/DDBJ databases">
        <title>The second near-complete assembly of the hexaploid bread wheat (Triticum aestivum) genome.</title>
        <authorList>
            <person name="Zimin A.V."/>
            <person name="Puiu D."/>
            <person name="Shumante A."/>
            <person name="Alonge M."/>
            <person name="Salzberg S.L."/>
        </authorList>
    </citation>
    <scope>NUCLEOTIDE SEQUENCE</scope>
    <source>
        <tissue evidence="4">Leaf</tissue>
    </source>
</reference>
<dbReference type="PRINTS" id="PR00463">
    <property type="entry name" value="EP450I"/>
</dbReference>
<reference evidence="4" key="1">
    <citation type="journal article" date="2017" name="Gigascience">
        <title>The first near-complete assembly of the hexaploid bread wheat genome, Triticum aestivum.</title>
        <authorList>
            <person name="Zimin A.V."/>
            <person name="Puiu D."/>
            <person name="Hall R."/>
            <person name="Kingan S."/>
            <person name="Clavijo B.J."/>
            <person name="Salzberg S.L."/>
        </authorList>
    </citation>
    <scope>NUCLEOTIDE SEQUENCE</scope>
    <source>
        <tissue evidence="4">Leaf</tissue>
    </source>
</reference>
<organism evidence="4">
    <name type="scientific">Triticum aestivum</name>
    <name type="common">Wheat</name>
    <dbReference type="NCBI Taxonomy" id="4565"/>
    <lineage>
        <taxon>Eukaryota</taxon>
        <taxon>Viridiplantae</taxon>
        <taxon>Streptophyta</taxon>
        <taxon>Embryophyta</taxon>
        <taxon>Tracheophyta</taxon>
        <taxon>Spermatophyta</taxon>
        <taxon>Magnoliopsida</taxon>
        <taxon>Liliopsida</taxon>
        <taxon>Poales</taxon>
        <taxon>Poaceae</taxon>
        <taxon>BOP clade</taxon>
        <taxon>Pooideae</taxon>
        <taxon>Triticodae</taxon>
        <taxon>Triticeae</taxon>
        <taxon>Triticinae</taxon>
        <taxon>Triticum</taxon>
    </lineage>
</organism>
<dbReference type="Gene3D" id="1.10.630.10">
    <property type="entry name" value="Cytochrome P450"/>
    <property type="match status" value="1"/>
</dbReference>
<feature type="compositionally biased region" description="Low complexity" evidence="3">
    <location>
        <begin position="520"/>
        <end position="529"/>
    </location>
</feature>
<dbReference type="GO" id="GO:0020037">
    <property type="term" value="F:heme binding"/>
    <property type="evidence" value="ECO:0007669"/>
    <property type="project" value="InterPro"/>
</dbReference>
<dbReference type="SUPFAM" id="SSF48264">
    <property type="entry name" value="Cytochrome P450"/>
    <property type="match status" value="1"/>
</dbReference>
<gene>
    <name evidence="4" type="ORF">CFC21_099672</name>
</gene>
<feature type="compositionally biased region" description="Low complexity" evidence="3">
    <location>
        <begin position="216"/>
        <end position="232"/>
    </location>
</feature>
<dbReference type="Proteomes" id="UP000815260">
    <property type="component" value="Chromosome 7A"/>
</dbReference>
<dbReference type="InterPro" id="IPR002401">
    <property type="entry name" value="Cyt_P450_E_grp-I"/>
</dbReference>
<feature type="non-terminal residue" evidence="4">
    <location>
        <position position="529"/>
    </location>
</feature>
<keyword evidence="2" id="KW-0472">Membrane</keyword>
<dbReference type="InterPro" id="IPR001128">
    <property type="entry name" value="Cyt_P450"/>
</dbReference>
<comment type="caution">
    <text evidence="4">The sequence shown here is derived from an EMBL/GenBank/DDBJ whole genome shotgun (WGS) entry which is preliminary data.</text>
</comment>
<dbReference type="GO" id="GO:0004497">
    <property type="term" value="F:monooxygenase activity"/>
    <property type="evidence" value="ECO:0007669"/>
    <property type="project" value="InterPro"/>
</dbReference>
<name>A0A9R1LZE3_WHEAT</name>
<proteinExistence type="predicted"/>
<keyword evidence="1" id="KW-0812">Transmembrane</keyword>
<dbReference type="InterPro" id="IPR036396">
    <property type="entry name" value="Cyt_P450_sf"/>
</dbReference>
<dbReference type="PANTHER" id="PTHR24299:SF14">
    <property type="entry name" value="OS10G0514300 PROTEIN"/>
    <property type="match status" value="1"/>
</dbReference>
<dbReference type="OrthoDB" id="1055148at2759"/>
<feature type="region of interest" description="Disordered" evidence="3">
    <location>
        <begin position="146"/>
        <end position="529"/>
    </location>
</feature>
<dbReference type="GO" id="GO:0005506">
    <property type="term" value="F:iron ion binding"/>
    <property type="evidence" value="ECO:0007669"/>
    <property type="project" value="InterPro"/>
</dbReference>
<dbReference type="Pfam" id="PF00067">
    <property type="entry name" value="p450"/>
    <property type="match status" value="1"/>
</dbReference>
<dbReference type="EMBL" id="CM022229">
    <property type="protein sequence ID" value="KAF7097890.1"/>
    <property type="molecule type" value="Genomic_DNA"/>
</dbReference>
<feature type="compositionally biased region" description="Low complexity" evidence="3">
    <location>
        <begin position="380"/>
        <end position="392"/>
    </location>
</feature>
<feature type="compositionally biased region" description="Low complexity" evidence="3">
    <location>
        <begin position="422"/>
        <end position="436"/>
    </location>
</feature>
<accession>A0A9R1LZE3</accession>
<evidence type="ECO:0000256" key="2">
    <source>
        <dbReference type="ARBA" id="ARBA00022989"/>
    </source>
</evidence>
<feature type="compositionally biased region" description="Basic and acidic residues" evidence="3">
    <location>
        <begin position="479"/>
        <end position="491"/>
    </location>
</feature>
<dbReference type="GO" id="GO:0016705">
    <property type="term" value="F:oxidoreductase activity, acting on paired donors, with incorporation or reduction of molecular oxygen"/>
    <property type="evidence" value="ECO:0007669"/>
    <property type="project" value="InterPro"/>
</dbReference>
<evidence type="ECO:0008006" key="5">
    <source>
        <dbReference type="Google" id="ProtNLM"/>
    </source>
</evidence>
<feature type="compositionally biased region" description="Basic residues" evidence="3">
    <location>
        <begin position="321"/>
        <end position="330"/>
    </location>
</feature>
<feature type="compositionally biased region" description="Low complexity" evidence="3">
    <location>
        <begin position="240"/>
        <end position="259"/>
    </location>
</feature>
<protein>
    <recommendedName>
        <fullName evidence="5">Cytochrome P450</fullName>
    </recommendedName>
</protein>
<dbReference type="AlphaFoldDB" id="A0A9R1LZE3"/>
<feature type="compositionally biased region" description="Basic residues" evidence="3">
    <location>
        <begin position="459"/>
        <end position="471"/>
    </location>
</feature>
<keyword evidence="2" id="KW-1133">Transmembrane helix</keyword>
<evidence type="ECO:0000313" key="4">
    <source>
        <dbReference type="EMBL" id="KAF7097890.1"/>
    </source>
</evidence>
<evidence type="ECO:0000256" key="3">
    <source>
        <dbReference type="SAM" id="MobiDB-lite"/>
    </source>
</evidence>
<feature type="compositionally biased region" description="Basic and acidic residues" evidence="3">
    <location>
        <begin position="273"/>
        <end position="285"/>
    </location>
</feature>